<dbReference type="RefSeq" id="WP_307687296.1">
    <property type="nucleotide sequence ID" value="NZ_JAUSRD010000027.1"/>
</dbReference>
<evidence type="ECO:0000313" key="2">
    <source>
        <dbReference type="EMBL" id="MDP9897361.1"/>
    </source>
</evidence>
<feature type="transmembrane region" description="Helical" evidence="1">
    <location>
        <begin position="324"/>
        <end position="344"/>
    </location>
</feature>
<keyword evidence="1" id="KW-0472">Membrane</keyword>
<comment type="caution">
    <text evidence="2">The sequence shown here is derived from an EMBL/GenBank/DDBJ whole genome shotgun (WGS) entry which is preliminary data.</text>
</comment>
<gene>
    <name evidence="2" type="ORF">J2W31_006505</name>
</gene>
<evidence type="ECO:0000313" key="3">
    <source>
        <dbReference type="Proteomes" id="UP001242045"/>
    </source>
</evidence>
<evidence type="ECO:0008006" key="4">
    <source>
        <dbReference type="Google" id="ProtNLM"/>
    </source>
</evidence>
<dbReference type="AlphaFoldDB" id="A0AAW8DC48"/>
<keyword evidence="1" id="KW-0812">Transmembrane</keyword>
<accession>A0AAW8DC48</accession>
<reference evidence="2" key="1">
    <citation type="submission" date="2023-07" db="EMBL/GenBank/DDBJ databases">
        <title>Sorghum-associated microbial communities from plants grown in Nebraska, USA.</title>
        <authorList>
            <person name="Schachtman D."/>
        </authorList>
    </citation>
    <scope>NUCLEOTIDE SEQUENCE</scope>
    <source>
        <strain evidence="2">DS3754</strain>
    </source>
</reference>
<dbReference type="Proteomes" id="UP001242045">
    <property type="component" value="Unassembled WGS sequence"/>
</dbReference>
<sequence>MFNNLILRLCCMWWSLRTRASFYRDLADAVTRKVGMRDFLERQASNARMLDDTTAVKVYRALSARLSSGFGASYAELLLGIAPRSDQLMLHAVDDAGSSKVQALLITADAVDFQINTITSIAKELIVPILAVPCVGFLCIITADIVTGIAKDSPPEIWTGYNGFVRWLSETINAYAIAIGVGLLAFVVGFILILPRWIGPLRSKAENLPGFGLYRDYNAALVLSSMAMMIRSGKTLRESLEAMRVPSRPWLRWHLSRIISSLEDNPTDYIGAFGKGLMPKTVKARMASLLDSSKNFADALVVLGSSEIKTLGDRVQLSALTTNWAATGALVLVAVLLSLGQMTISTALSRESEPSKVLQRQQNRQS</sequence>
<keyword evidence="1" id="KW-1133">Transmembrane helix</keyword>
<feature type="transmembrane region" description="Helical" evidence="1">
    <location>
        <begin position="125"/>
        <end position="150"/>
    </location>
</feature>
<organism evidence="2 3">
    <name type="scientific">Variovorax boronicumulans</name>
    <dbReference type="NCBI Taxonomy" id="436515"/>
    <lineage>
        <taxon>Bacteria</taxon>
        <taxon>Pseudomonadati</taxon>
        <taxon>Pseudomonadota</taxon>
        <taxon>Betaproteobacteria</taxon>
        <taxon>Burkholderiales</taxon>
        <taxon>Comamonadaceae</taxon>
        <taxon>Variovorax</taxon>
    </lineage>
</organism>
<evidence type="ECO:0000256" key="1">
    <source>
        <dbReference type="SAM" id="Phobius"/>
    </source>
</evidence>
<protein>
    <recommendedName>
        <fullName evidence="4">Type II secretion system protein GspF domain-containing protein</fullName>
    </recommendedName>
</protein>
<feature type="transmembrane region" description="Helical" evidence="1">
    <location>
        <begin position="172"/>
        <end position="194"/>
    </location>
</feature>
<dbReference type="EMBL" id="JAUSRD010000027">
    <property type="protein sequence ID" value="MDP9897361.1"/>
    <property type="molecule type" value="Genomic_DNA"/>
</dbReference>
<proteinExistence type="predicted"/>
<name>A0AAW8DC48_9BURK</name>